<evidence type="ECO:0000256" key="9">
    <source>
        <dbReference type="ARBA" id="ARBA00023163"/>
    </source>
</evidence>
<evidence type="ECO:0000256" key="6">
    <source>
        <dbReference type="ARBA" id="ARBA00022990"/>
    </source>
</evidence>
<evidence type="ECO:0000256" key="1">
    <source>
        <dbReference type="ARBA" id="ARBA00004123"/>
    </source>
</evidence>
<keyword evidence="10" id="KW-0539">Nucleus</keyword>
<dbReference type="CDD" id="cd01396">
    <property type="entry name" value="MeCP2_MBD"/>
    <property type="match status" value="1"/>
</dbReference>
<evidence type="ECO:0000259" key="14">
    <source>
        <dbReference type="PROSITE" id="PS50982"/>
    </source>
</evidence>
<dbReference type="GO" id="GO:0000792">
    <property type="term" value="C:heterochromatin"/>
    <property type="evidence" value="ECO:0007669"/>
    <property type="project" value="TreeGrafter"/>
</dbReference>
<dbReference type="SUPFAM" id="SSF54171">
    <property type="entry name" value="DNA-binding domain"/>
    <property type="match status" value="1"/>
</dbReference>
<evidence type="ECO:0000256" key="13">
    <source>
        <dbReference type="SAM" id="MobiDB-lite"/>
    </source>
</evidence>
<feature type="region of interest" description="Disordered" evidence="13">
    <location>
        <begin position="13"/>
        <end position="129"/>
    </location>
</feature>
<dbReference type="FunFam" id="3.30.890.10:FF:000004">
    <property type="entry name" value="Methyl-CpG-binding protein 2"/>
    <property type="match status" value="1"/>
</dbReference>
<feature type="compositionally biased region" description="Basic residues" evidence="13">
    <location>
        <begin position="179"/>
        <end position="204"/>
    </location>
</feature>
<feature type="compositionally biased region" description="Basic and acidic residues" evidence="13">
    <location>
        <begin position="15"/>
        <end position="30"/>
    </location>
</feature>
<evidence type="ECO:0000256" key="5">
    <source>
        <dbReference type="ARBA" id="ARBA00022737"/>
    </source>
</evidence>
<keyword evidence="2" id="KW-0488">Methylation</keyword>
<dbReference type="GO" id="GO:0000122">
    <property type="term" value="P:negative regulation of transcription by RNA polymerase II"/>
    <property type="evidence" value="ECO:0007669"/>
    <property type="project" value="TreeGrafter"/>
</dbReference>
<protein>
    <recommendedName>
        <fullName evidence="12">Methyl-CpG-binding protein 2</fullName>
    </recommendedName>
</protein>
<name>A0A673GVB7_9TELE</name>
<evidence type="ECO:0000256" key="11">
    <source>
        <dbReference type="ARBA" id="ARBA00063689"/>
    </source>
</evidence>
<dbReference type="PANTHER" id="PTHR15074">
    <property type="entry name" value="METHYL-CPG-BINDING PROTEIN"/>
    <property type="match status" value="1"/>
</dbReference>
<dbReference type="GO" id="GO:0051093">
    <property type="term" value="P:negative regulation of developmental process"/>
    <property type="evidence" value="ECO:0007669"/>
    <property type="project" value="UniProtKB-ARBA"/>
</dbReference>
<evidence type="ECO:0000313" key="15">
    <source>
        <dbReference type="Ensembl" id="ENSSRHP00000017585.1"/>
    </source>
</evidence>
<evidence type="ECO:0000256" key="12">
    <source>
        <dbReference type="ARBA" id="ARBA00072376"/>
    </source>
</evidence>
<feature type="compositionally biased region" description="Polar residues" evidence="13">
    <location>
        <begin position="535"/>
        <end position="544"/>
    </location>
</feature>
<feature type="compositionally biased region" description="Basic and acidic residues" evidence="13">
    <location>
        <begin position="469"/>
        <end position="482"/>
    </location>
</feature>
<dbReference type="GO" id="GO:0040029">
    <property type="term" value="P:epigenetic regulation of gene expression"/>
    <property type="evidence" value="ECO:0007669"/>
    <property type="project" value="UniProtKB-ARBA"/>
</dbReference>
<keyword evidence="7" id="KW-0805">Transcription regulation</keyword>
<reference evidence="15" key="2">
    <citation type="submission" date="2025-09" db="UniProtKB">
        <authorList>
            <consortium name="Ensembl"/>
        </authorList>
    </citation>
    <scope>IDENTIFICATION</scope>
</reference>
<dbReference type="PANTHER" id="PTHR15074:SF6">
    <property type="entry name" value="METHYL-CPG-BINDING PROTEIN 2"/>
    <property type="match status" value="1"/>
</dbReference>
<keyword evidence="8" id="KW-0238">DNA-binding</keyword>
<feature type="compositionally biased region" description="Polar residues" evidence="13">
    <location>
        <begin position="432"/>
        <end position="468"/>
    </location>
</feature>
<keyword evidence="3" id="KW-0678">Repressor</keyword>
<dbReference type="PROSITE" id="PS50982">
    <property type="entry name" value="MBD"/>
    <property type="match status" value="1"/>
</dbReference>
<dbReference type="GO" id="GO:0048468">
    <property type="term" value="P:cell development"/>
    <property type="evidence" value="ECO:0007669"/>
    <property type="project" value="UniProtKB-ARBA"/>
</dbReference>
<dbReference type="InterPro" id="IPR045138">
    <property type="entry name" value="MeCP2/MBD4"/>
</dbReference>
<evidence type="ECO:0000313" key="16">
    <source>
        <dbReference type="Proteomes" id="UP000472270"/>
    </source>
</evidence>
<dbReference type="SMART" id="SM00391">
    <property type="entry name" value="MBD"/>
    <property type="match status" value="1"/>
</dbReference>
<dbReference type="Gene3D" id="3.30.890.10">
    <property type="entry name" value="Methyl-cpg-binding Protein 2, Chain A"/>
    <property type="match status" value="1"/>
</dbReference>
<keyword evidence="16" id="KW-1185">Reference proteome</keyword>
<feature type="compositionally biased region" description="Basic residues" evidence="13">
    <location>
        <begin position="402"/>
        <end position="428"/>
    </location>
</feature>
<dbReference type="Ensembl" id="ENSSRHT00000018150.1">
    <property type="protein sequence ID" value="ENSSRHP00000017585.1"/>
    <property type="gene ID" value="ENSSRHG00000009594.1"/>
</dbReference>
<feature type="compositionally biased region" description="Low complexity" evidence="13">
    <location>
        <begin position="287"/>
        <end position="298"/>
    </location>
</feature>
<feature type="region of interest" description="Disordered" evidence="13">
    <location>
        <begin position="158"/>
        <end position="212"/>
    </location>
</feature>
<dbReference type="AlphaFoldDB" id="A0A673GVB7"/>
<dbReference type="Pfam" id="PF01429">
    <property type="entry name" value="MBD"/>
    <property type="match status" value="1"/>
</dbReference>
<dbReference type="GO" id="GO:2000026">
    <property type="term" value="P:regulation of multicellular organismal development"/>
    <property type="evidence" value="ECO:0007669"/>
    <property type="project" value="UniProtKB-ARBA"/>
</dbReference>
<feature type="domain" description="MBD" evidence="14">
    <location>
        <begin position="101"/>
        <end position="173"/>
    </location>
</feature>
<evidence type="ECO:0000256" key="10">
    <source>
        <dbReference type="ARBA" id="ARBA00023242"/>
    </source>
</evidence>
<proteinExistence type="predicted"/>
<dbReference type="GO" id="GO:0003682">
    <property type="term" value="F:chromatin binding"/>
    <property type="evidence" value="ECO:0007669"/>
    <property type="project" value="TreeGrafter"/>
</dbReference>
<sequence>MWDLVPLISCVVSRGVDKNEDQEGSKDKTQKQKKNKRERQDVEKLEATVSVPPPPPLLRQGDVGQQTEAGKSEPVDPEVGAALSAPESSASAKQRRSIIRDRGPLYDDPSLPQGWTRKLKQRKSGRSAGKFDVYLINPEGKAFRSKVELMAYFQKVGDTTTDPNDFDFTVTGRGSPSRREKRPPKKPKVVKTSGRGRGRPKGSGKVRQATEGVAVKRVVEKSPGKLLVKMPFVAPKSEPGAPVGQAPVAKVRRGRKRKSEQELPSMPKKRGRKPAAASQSAVGTGSAAAYAAAAILTAEAKKKAQNESSVKPVQERALPIKKRKTRETLEGLEGSTASTTETFAPGIAKRLTASTVTPTGEEVETGQKSHKHPGRKHKEASTDPGNGSSSSSGTATSSSGPKSHKKRDQRGQHFKHHHHHHHHQHHHLQAMPPSTYTPQAHQLSLGHSTQGGPPATTENEPQDLSTSRPKAEHVACREEARTDSTSSRDAQNASKIASSDLRGQQTTVTGDGKELRDIVPPSTVPRPSREETVESRTPVSEPVS</sequence>
<evidence type="ECO:0000256" key="3">
    <source>
        <dbReference type="ARBA" id="ARBA00022491"/>
    </source>
</evidence>
<keyword evidence="5" id="KW-0677">Repeat</keyword>
<reference evidence="15" key="1">
    <citation type="submission" date="2025-08" db="UniProtKB">
        <authorList>
            <consortium name="Ensembl"/>
        </authorList>
    </citation>
    <scope>IDENTIFICATION</scope>
</reference>
<evidence type="ECO:0000256" key="4">
    <source>
        <dbReference type="ARBA" id="ARBA00022553"/>
    </source>
</evidence>
<comment type="subcellular location">
    <subcellularLocation>
        <location evidence="1">Nucleus</location>
    </subcellularLocation>
</comment>
<evidence type="ECO:0000256" key="2">
    <source>
        <dbReference type="ARBA" id="ARBA00022481"/>
    </source>
</evidence>
<accession>A0A673GVB7</accession>
<dbReference type="Proteomes" id="UP000472270">
    <property type="component" value="Unassembled WGS sequence"/>
</dbReference>
<feature type="compositionally biased region" description="Low complexity" evidence="13">
    <location>
        <begin position="382"/>
        <end position="401"/>
    </location>
</feature>
<organism evidence="15 16">
    <name type="scientific">Sinocyclocheilus rhinocerous</name>
    <dbReference type="NCBI Taxonomy" id="307959"/>
    <lineage>
        <taxon>Eukaryota</taxon>
        <taxon>Metazoa</taxon>
        <taxon>Chordata</taxon>
        <taxon>Craniata</taxon>
        <taxon>Vertebrata</taxon>
        <taxon>Euteleostomi</taxon>
        <taxon>Actinopterygii</taxon>
        <taxon>Neopterygii</taxon>
        <taxon>Teleostei</taxon>
        <taxon>Ostariophysi</taxon>
        <taxon>Cypriniformes</taxon>
        <taxon>Cyprinidae</taxon>
        <taxon>Cyprininae</taxon>
        <taxon>Sinocyclocheilus</taxon>
    </lineage>
</organism>
<keyword evidence="4" id="KW-0597">Phosphoprotein</keyword>
<keyword evidence="6" id="KW-0007">Acetylation</keyword>
<dbReference type="GO" id="GO:0008327">
    <property type="term" value="F:methyl-CpG binding"/>
    <property type="evidence" value="ECO:0007669"/>
    <property type="project" value="TreeGrafter"/>
</dbReference>
<dbReference type="InterPro" id="IPR001739">
    <property type="entry name" value="Methyl_CpG_DNA-bd"/>
</dbReference>
<feature type="compositionally biased region" description="Low complexity" evidence="13">
    <location>
        <begin position="158"/>
        <end position="175"/>
    </location>
</feature>
<feature type="compositionally biased region" description="Basic residues" evidence="13">
    <location>
        <begin position="368"/>
        <end position="378"/>
    </location>
</feature>
<feature type="compositionally biased region" description="Polar residues" evidence="13">
    <location>
        <begin position="483"/>
        <end position="509"/>
    </location>
</feature>
<evidence type="ECO:0000256" key="8">
    <source>
        <dbReference type="ARBA" id="ARBA00023125"/>
    </source>
</evidence>
<dbReference type="GO" id="GO:0010629">
    <property type="term" value="P:negative regulation of gene expression"/>
    <property type="evidence" value="ECO:0007669"/>
    <property type="project" value="UniProtKB-ARBA"/>
</dbReference>
<dbReference type="GO" id="GO:0010385">
    <property type="term" value="F:double-stranded methylated DNA binding"/>
    <property type="evidence" value="ECO:0007669"/>
    <property type="project" value="TreeGrafter"/>
</dbReference>
<feature type="region of interest" description="Disordered" evidence="13">
    <location>
        <begin position="232"/>
        <end position="544"/>
    </location>
</feature>
<keyword evidence="9" id="KW-0804">Transcription</keyword>
<feature type="compositionally biased region" description="Low complexity" evidence="13">
    <location>
        <begin position="81"/>
        <end position="92"/>
    </location>
</feature>
<evidence type="ECO:0000256" key="7">
    <source>
        <dbReference type="ARBA" id="ARBA00023015"/>
    </source>
</evidence>
<comment type="subunit">
    <text evidence="11">Interacts with FNBP3. Interacts with CDKL5. Interacts with ATRX; MECP2 recruits ATRX to pericentric heterochromatin in neuronal cells. Interacts with NCOR2. Interacts with TBL1XR1; bridges interaction between MECP2 and NCOR1. Interacts with TBL1X; recruits TBL1X to the heterochromatin foci.</text>
</comment>
<dbReference type="InterPro" id="IPR016177">
    <property type="entry name" value="DNA-bd_dom_sf"/>
</dbReference>
<dbReference type="GO" id="GO:0005654">
    <property type="term" value="C:nucleoplasm"/>
    <property type="evidence" value="ECO:0007669"/>
    <property type="project" value="UniProtKB-ARBA"/>
</dbReference>